<reference evidence="3 4" key="1">
    <citation type="submission" date="2019-09" db="EMBL/GenBank/DDBJ databases">
        <title>Wenzhouxiangella sp. Genome sequencing and assembly.</title>
        <authorList>
            <person name="Zhang R."/>
        </authorList>
    </citation>
    <scope>NUCLEOTIDE SEQUENCE [LARGE SCALE GENOMIC DNA]</scope>
    <source>
        <strain evidence="3 4">W260</strain>
    </source>
</reference>
<keyword evidence="4" id="KW-1185">Reference proteome</keyword>
<evidence type="ECO:0000256" key="1">
    <source>
        <dbReference type="SAM" id="SignalP"/>
    </source>
</evidence>
<protein>
    <submittedName>
        <fullName evidence="3">META domain-containing protein</fullName>
    </submittedName>
</protein>
<dbReference type="Pfam" id="PF03724">
    <property type="entry name" value="META"/>
    <property type="match status" value="1"/>
</dbReference>
<feature type="signal peptide" evidence="1">
    <location>
        <begin position="1"/>
        <end position="27"/>
    </location>
</feature>
<dbReference type="Proteomes" id="UP000325372">
    <property type="component" value="Unassembled WGS sequence"/>
</dbReference>
<organism evidence="3 4">
    <name type="scientific">Marinihelvus fidelis</name>
    <dbReference type="NCBI Taxonomy" id="2613842"/>
    <lineage>
        <taxon>Bacteria</taxon>
        <taxon>Pseudomonadati</taxon>
        <taxon>Pseudomonadota</taxon>
        <taxon>Gammaproteobacteria</taxon>
        <taxon>Chromatiales</taxon>
        <taxon>Wenzhouxiangellaceae</taxon>
        <taxon>Marinihelvus</taxon>
    </lineage>
</organism>
<keyword evidence="1" id="KW-0732">Signal</keyword>
<evidence type="ECO:0000313" key="3">
    <source>
        <dbReference type="EMBL" id="KAA9129643.1"/>
    </source>
</evidence>
<sequence>MTFHIKRGPLMKPVTKTCSLMFMAAMLAGCDTTTTSTPETEMTQETTSTVSGTALYRERIALPPGAAFEATLEDVSLADAPAKVLGRVGFEAPSGPPIAFEISYDAADIEPRHRYAVRARIEHEGRLMFTTDTHYPVLTQGAPDTVEMLLVRVATPPPSNASLENTYWKVMSIRGEPVTVAERQREPHLILHPDDQRVSGHGGCNSMMGGYEVNGDQLTFKQMAGTMMACPEGMEQEQALHQALGEVILWQVAGEQLQLRDGDDVVVLELESRYME</sequence>
<dbReference type="AlphaFoldDB" id="A0A5N0T407"/>
<dbReference type="PROSITE" id="PS51257">
    <property type="entry name" value="PROKAR_LIPOPROTEIN"/>
    <property type="match status" value="1"/>
</dbReference>
<dbReference type="Pfam" id="PF09619">
    <property type="entry name" value="YscW"/>
    <property type="match status" value="1"/>
</dbReference>
<dbReference type="EMBL" id="VYXP01000013">
    <property type="protein sequence ID" value="KAA9129643.1"/>
    <property type="molecule type" value="Genomic_DNA"/>
</dbReference>
<dbReference type="Gene3D" id="2.40.128.270">
    <property type="match status" value="1"/>
</dbReference>
<evidence type="ECO:0000259" key="2">
    <source>
        <dbReference type="Pfam" id="PF03724"/>
    </source>
</evidence>
<dbReference type="PANTHER" id="PTHR38013:SF1">
    <property type="entry name" value="GLYCOPROTEIN_POLYSACCHARIDE METABOLISM"/>
    <property type="match status" value="1"/>
</dbReference>
<gene>
    <name evidence="3" type="ORF">F3N42_14865</name>
</gene>
<dbReference type="InterPro" id="IPR053196">
    <property type="entry name" value="Lipoprotein_YbaY-like"/>
</dbReference>
<dbReference type="PANTHER" id="PTHR38013">
    <property type="entry name" value="GLYCOPROTEIN/POLYSACCHARIDE METABOLISM"/>
    <property type="match status" value="1"/>
</dbReference>
<feature type="chain" id="PRO_5024306627" evidence="1">
    <location>
        <begin position="28"/>
        <end position="276"/>
    </location>
</feature>
<evidence type="ECO:0000313" key="4">
    <source>
        <dbReference type="Proteomes" id="UP000325372"/>
    </source>
</evidence>
<dbReference type="InterPro" id="IPR039366">
    <property type="entry name" value="Pilotin"/>
</dbReference>
<name>A0A5N0T407_9GAMM</name>
<dbReference type="InterPro" id="IPR005184">
    <property type="entry name" value="DUF306_Meta_HslJ"/>
</dbReference>
<feature type="domain" description="DUF306" evidence="2">
    <location>
        <begin position="161"/>
        <end position="269"/>
    </location>
</feature>
<proteinExistence type="predicted"/>
<comment type="caution">
    <text evidence="3">The sequence shown here is derived from an EMBL/GenBank/DDBJ whole genome shotgun (WGS) entry which is preliminary data.</text>
</comment>
<dbReference type="InterPro" id="IPR038670">
    <property type="entry name" value="HslJ-like_sf"/>
</dbReference>
<accession>A0A5N0T407</accession>